<name>A0AAV5UZV4_9BILA</name>
<proteinExistence type="predicted"/>
<gene>
    <name evidence="2" type="ORF">PFISCL1PPCAC_3434</name>
</gene>
<evidence type="ECO:0000313" key="2">
    <source>
        <dbReference type="EMBL" id="GMT12137.1"/>
    </source>
</evidence>
<protein>
    <submittedName>
        <fullName evidence="2">Uncharacterized protein</fullName>
    </submittedName>
</protein>
<evidence type="ECO:0000313" key="3">
    <source>
        <dbReference type="Proteomes" id="UP001432322"/>
    </source>
</evidence>
<reference evidence="2" key="1">
    <citation type="submission" date="2023-10" db="EMBL/GenBank/DDBJ databases">
        <title>Genome assembly of Pristionchus species.</title>
        <authorList>
            <person name="Yoshida K."/>
            <person name="Sommer R.J."/>
        </authorList>
    </citation>
    <scope>NUCLEOTIDE SEQUENCE</scope>
    <source>
        <strain evidence="2">RS5133</strain>
    </source>
</reference>
<feature type="non-terminal residue" evidence="2">
    <location>
        <position position="669"/>
    </location>
</feature>
<sequence length="669" mass="73987">MGGRAEGRSGALFLAPEPALDHARQTLFLGSGCGRSCCSSCRSALLAGRLGFGRRGRILLVVVLEGGQSLLQIRHAHVRGGEIEEHGLDGHGQEGRRQVGDGDEGGGTAVRLLLALSCSCSSCCRSASGCSSQLRPRPPLIQRVAQRPLINLLRSSLLLSSINSSSSCSKSLSLGSHQRPFDRGTKGGEGVRLLSNVLVLLGVLHLLLRPLHSLQCALKESSGLRVATERGVRTRHVVATERLVVLDSRRDARLQSLVVRAVQLRHLLENLNDRVVETQQILRLVLLLQFGVLDDSQISLRRSRQSHKVEVATQTSRLGGVQASGALRGLSLLRLRQSLDDVTRVRDLLLQQSHLLLGLGALRQLLIRLRPGDHDGTHLLISGRRDHSRPLDGDRVVRLRLQPHLSNQVIDRVALRAHLLLQLHELAHARLRRLGRVELAQAQLRLDLAAFGRVEVGEDRVWRRGRQLLVDDARRLQTLRRRRPLSAFERDDSLQPQRVRLALKLRWSVASGRGLDETLERSHVLHCLLERVPHGVSLSAGRIVFQRRLAVHRLRPATLHLEQRQLHVSHVTECLHGDGLLRELGLVSLHALVRVGHLERRADASQLVRAVHSITVVVAVAQTVLLLRLFDKLQYGNSGEGLGRGRGLLALHVSHLHVFDRHAATFAQS</sequence>
<dbReference type="AlphaFoldDB" id="A0AAV5UZV4"/>
<keyword evidence="3" id="KW-1185">Reference proteome</keyword>
<dbReference type="EMBL" id="BTSY01000001">
    <property type="protein sequence ID" value="GMT12137.1"/>
    <property type="molecule type" value="Genomic_DNA"/>
</dbReference>
<comment type="caution">
    <text evidence="2">The sequence shown here is derived from an EMBL/GenBank/DDBJ whole genome shotgun (WGS) entry which is preliminary data.</text>
</comment>
<keyword evidence="1" id="KW-0175">Coiled coil</keyword>
<dbReference type="Proteomes" id="UP001432322">
    <property type="component" value="Unassembled WGS sequence"/>
</dbReference>
<organism evidence="2 3">
    <name type="scientific">Pristionchus fissidentatus</name>
    <dbReference type="NCBI Taxonomy" id="1538716"/>
    <lineage>
        <taxon>Eukaryota</taxon>
        <taxon>Metazoa</taxon>
        <taxon>Ecdysozoa</taxon>
        <taxon>Nematoda</taxon>
        <taxon>Chromadorea</taxon>
        <taxon>Rhabditida</taxon>
        <taxon>Rhabditina</taxon>
        <taxon>Diplogasteromorpha</taxon>
        <taxon>Diplogasteroidea</taxon>
        <taxon>Neodiplogasteridae</taxon>
        <taxon>Pristionchus</taxon>
    </lineage>
</organism>
<evidence type="ECO:0000256" key="1">
    <source>
        <dbReference type="SAM" id="Coils"/>
    </source>
</evidence>
<feature type="coiled-coil region" evidence="1">
    <location>
        <begin position="254"/>
        <end position="281"/>
    </location>
</feature>
<accession>A0AAV5UZV4</accession>